<dbReference type="PIRSF" id="PIRSF017804">
    <property type="entry name" value="Secretion_EccD1"/>
    <property type="match status" value="1"/>
</dbReference>
<comment type="similarity">
    <text evidence="2">Belongs to the EccD/Snm4 family.</text>
</comment>
<dbReference type="Proteomes" id="UP001432128">
    <property type="component" value="Chromosome"/>
</dbReference>
<dbReference type="InterPro" id="IPR006707">
    <property type="entry name" value="T7SS_EccD"/>
</dbReference>
<feature type="transmembrane region" description="Helical" evidence="7">
    <location>
        <begin position="163"/>
        <end position="189"/>
    </location>
</feature>
<feature type="transmembrane region" description="Helical" evidence="7">
    <location>
        <begin position="383"/>
        <end position="400"/>
    </location>
</feature>
<keyword evidence="3" id="KW-1003">Cell membrane</keyword>
<organism evidence="9 10">
    <name type="scientific">Williamsia herbipolensis</name>
    <dbReference type="NCBI Taxonomy" id="1603258"/>
    <lineage>
        <taxon>Bacteria</taxon>
        <taxon>Bacillati</taxon>
        <taxon>Actinomycetota</taxon>
        <taxon>Actinomycetes</taxon>
        <taxon>Mycobacteriales</taxon>
        <taxon>Nocardiaceae</taxon>
        <taxon>Williamsia</taxon>
    </lineage>
</organism>
<evidence type="ECO:0000256" key="3">
    <source>
        <dbReference type="ARBA" id="ARBA00022475"/>
    </source>
</evidence>
<dbReference type="Pfam" id="PF19053">
    <property type="entry name" value="EccD"/>
    <property type="match status" value="1"/>
</dbReference>
<comment type="subcellular location">
    <subcellularLocation>
        <location evidence="1">Cell membrane</location>
        <topology evidence="1">Multi-pass membrane protein</topology>
    </subcellularLocation>
</comment>
<dbReference type="KEGG" id="whr:OG579_17800"/>
<feature type="transmembrane region" description="Helical" evidence="7">
    <location>
        <begin position="496"/>
        <end position="519"/>
    </location>
</feature>
<dbReference type="AlphaFoldDB" id="A0AAU4K0J2"/>
<proteinExistence type="inferred from homology"/>
<feature type="transmembrane region" description="Helical" evidence="7">
    <location>
        <begin position="195"/>
        <end position="215"/>
    </location>
</feature>
<sequence length="522" mass="52666">MTTSTPGSAPAGGIIPAGSGGVLAGPRTSSSLSPSAAAGIARAVEPELCRVSVLSGRTQVDVALPADVPVASLLPELAGLLLRNQFGEPERVPDDLTVRWTLGKVGHDPLDDGLSLAESGVLDGDLLVLRSDSTTELATVYDDVIDAVAGITRREFHSWTPAAARWLGVIAFLVAATTASGLAIAATWSDHRYDVAAIGFVAFLLFAVAGLIAGNSSHPDRLVGAALTTGSCLAVFVGCFAVLPGDDNAANILLGAGVSTLVAIVAMRTTTGEPFTHLALATTSLLVTIGGLIAVLSGESARETAAIVTVIALMVALLAPRLTILLVRLPIPAVPAAGASLDAIDSPATANVNAGVAAIGAVALPEATALEVRAKAANAHMSGMMIGAGAVVVGAAVLGAVPHPDFSWQSTVLGLLVSMALVLRGRSHSDLVQATGLISLGAVGLLAVLGVQTVAGGEWTVWAIGLGMLVALAAFAFGVVTPSMEFSPVLRRIGEFIEYLIIAVTVPLAAWVIGVYSLARGL</sequence>
<feature type="transmembrane region" description="Helical" evidence="7">
    <location>
        <begin position="249"/>
        <end position="266"/>
    </location>
</feature>
<keyword evidence="4 7" id="KW-0812">Transmembrane</keyword>
<dbReference type="EMBL" id="CP108021">
    <property type="protein sequence ID" value="WUM19537.1"/>
    <property type="molecule type" value="Genomic_DNA"/>
</dbReference>
<name>A0AAU4K0J2_9NOCA</name>
<gene>
    <name evidence="9" type="primary">eccD</name>
    <name evidence="9" type="ORF">OG579_17800</name>
</gene>
<evidence type="ECO:0000256" key="4">
    <source>
        <dbReference type="ARBA" id="ARBA00022692"/>
    </source>
</evidence>
<feature type="transmembrane region" description="Helical" evidence="7">
    <location>
        <begin position="435"/>
        <end position="455"/>
    </location>
</feature>
<feature type="domain" description="EccD-like transmembrane" evidence="8">
    <location>
        <begin position="165"/>
        <end position="522"/>
    </location>
</feature>
<evidence type="ECO:0000256" key="7">
    <source>
        <dbReference type="SAM" id="Phobius"/>
    </source>
</evidence>
<evidence type="ECO:0000313" key="10">
    <source>
        <dbReference type="Proteomes" id="UP001432128"/>
    </source>
</evidence>
<protein>
    <submittedName>
        <fullName evidence="9">Type VII secretion integral membrane protein EccD</fullName>
    </submittedName>
</protein>
<keyword evidence="5 7" id="KW-1133">Transmembrane helix</keyword>
<evidence type="ECO:0000256" key="6">
    <source>
        <dbReference type="ARBA" id="ARBA00023136"/>
    </source>
</evidence>
<dbReference type="Pfam" id="PF08817">
    <property type="entry name" value="YukD"/>
    <property type="match status" value="1"/>
</dbReference>
<dbReference type="RefSeq" id="WP_328857028.1">
    <property type="nucleotide sequence ID" value="NZ_CP108021.1"/>
</dbReference>
<evidence type="ECO:0000256" key="5">
    <source>
        <dbReference type="ARBA" id="ARBA00022989"/>
    </source>
</evidence>
<keyword evidence="6 7" id="KW-0472">Membrane</keyword>
<dbReference type="NCBIfam" id="TIGR03920">
    <property type="entry name" value="T7SS_EccD"/>
    <property type="match status" value="1"/>
</dbReference>
<accession>A0AAU4K0J2</accession>
<keyword evidence="10" id="KW-1185">Reference proteome</keyword>
<evidence type="ECO:0000313" key="9">
    <source>
        <dbReference type="EMBL" id="WUM19537.1"/>
    </source>
</evidence>
<dbReference type="InterPro" id="IPR044049">
    <property type="entry name" value="EccD_transm"/>
</dbReference>
<dbReference type="InterPro" id="IPR024962">
    <property type="entry name" value="YukD-like"/>
</dbReference>
<feature type="transmembrane region" description="Helical" evidence="7">
    <location>
        <begin position="222"/>
        <end position="243"/>
    </location>
</feature>
<evidence type="ECO:0000259" key="8">
    <source>
        <dbReference type="Pfam" id="PF19053"/>
    </source>
</evidence>
<feature type="transmembrane region" description="Helical" evidence="7">
    <location>
        <begin position="406"/>
        <end position="423"/>
    </location>
</feature>
<evidence type="ECO:0000256" key="2">
    <source>
        <dbReference type="ARBA" id="ARBA00006162"/>
    </source>
</evidence>
<dbReference type="Gene3D" id="3.10.20.90">
    <property type="entry name" value="Phosphatidylinositol 3-kinase Catalytic Subunit, Chain A, domain 1"/>
    <property type="match status" value="1"/>
</dbReference>
<dbReference type="GO" id="GO:0005886">
    <property type="term" value="C:plasma membrane"/>
    <property type="evidence" value="ECO:0007669"/>
    <property type="project" value="UniProtKB-SubCell"/>
</dbReference>
<feature type="transmembrane region" description="Helical" evidence="7">
    <location>
        <begin position="278"/>
        <end position="298"/>
    </location>
</feature>
<feature type="transmembrane region" description="Helical" evidence="7">
    <location>
        <begin position="304"/>
        <end position="327"/>
    </location>
</feature>
<reference evidence="9 10" key="1">
    <citation type="submission" date="2022-10" db="EMBL/GenBank/DDBJ databases">
        <title>The complete genomes of actinobacterial strains from the NBC collection.</title>
        <authorList>
            <person name="Joergensen T.S."/>
            <person name="Alvarez Arevalo M."/>
            <person name="Sterndorff E.B."/>
            <person name="Faurdal D."/>
            <person name="Vuksanovic O."/>
            <person name="Mourched A.-S."/>
            <person name="Charusanti P."/>
            <person name="Shaw S."/>
            <person name="Blin K."/>
            <person name="Weber T."/>
        </authorList>
    </citation>
    <scope>NUCLEOTIDE SEQUENCE [LARGE SCALE GENOMIC DNA]</scope>
    <source>
        <strain evidence="9 10">NBC_00319</strain>
    </source>
</reference>
<feature type="transmembrane region" description="Helical" evidence="7">
    <location>
        <begin position="461"/>
        <end position="484"/>
    </location>
</feature>
<evidence type="ECO:0000256" key="1">
    <source>
        <dbReference type="ARBA" id="ARBA00004651"/>
    </source>
</evidence>